<gene>
    <name evidence="11" type="ORF">C7450_11213</name>
</gene>
<sequence length="760" mass="80916">MTHGRKIGILTAALLVAGIASAAQAQTPVAGQPPSAPAPVVAQHAPERASARVEDLIARMTIAEKVGQLVLLSSNRAVTGPYTTPDVTGALERGELGGIFNTYDVAFTRQLQETAVKHTRLGIPLLFGFDVLHGHRTIFPVPLGQAASFDLKAIEGAERIAGREAAAAGINWVFAPMLDVTRDPRWGRIVEGAGESPWLGGQIGAARVRGFQGERLDADDSVAACVKHFGANGAVESGRDYTAASVSERALREIYLPPFKATVAAGVRCFMAAFNTFDGVPGVANRHLLTDILRKEWGFQGVVVSDFGAVEELVTHGIAADREEAAKRALTAGTDIEMQGEAFRRDLPRLVASGAIPMAVLDDAVRHVLTFKEELGLFDKPFGRMDEARERTALFAPAHRQAALELAEKSLVLLKNDRETLPFSPDVRRIAVIGPLADDRADTLGPWAANGQPDDAITLAAGLRQVLPKAVVEVVSAGSVNGSSPEARAAAVAVARTADVVVLALGEKSTQSGEAASRTDLGLPGDQMELARDVLAVGRPTAVVLFHGRPLVLTPLVKDAPAILSAWFPGSMGGLAIARTLVGENEPRGRLPVTFPRAVGQIPIYHDHLRTGRPPTNPPRPYTASYLDEGTEPLFPFGYGLSYTDFGFSPPRISPIVKAGEPIAVAVDVTNTGRRPGTALVQLYVNQPVAEISRPVKELRGFQHVALEPGETRTVTLSLTDADLAYWHQDGRWATDAGRFRVMTGANAADLQAAEFTLQK</sequence>
<dbReference type="GO" id="GO:0008422">
    <property type="term" value="F:beta-glucosidase activity"/>
    <property type="evidence" value="ECO:0007669"/>
    <property type="project" value="UniProtKB-ARBA"/>
</dbReference>
<proteinExistence type="inferred from homology"/>
<dbReference type="InterPro" id="IPR050288">
    <property type="entry name" value="Cellulose_deg_GH3"/>
</dbReference>
<dbReference type="InterPro" id="IPR036881">
    <property type="entry name" value="Glyco_hydro_3_C_sf"/>
</dbReference>
<dbReference type="OrthoDB" id="9781691at2"/>
<dbReference type="InterPro" id="IPR001764">
    <property type="entry name" value="Glyco_hydro_3_N"/>
</dbReference>
<name>A0A2V3TXR6_9HYPH</name>
<dbReference type="InterPro" id="IPR019800">
    <property type="entry name" value="Glyco_hydro_3_AS"/>
</dbReference>
<dbReference type="Gene3D" id="2.60.40.10">
    <property type="entry name" value="Immunoglobulins"/>
    <property type="match status" value="1"/>
</dbReference>
<dbReference type="Gene3D" id="3.20.20.300">
    <property type="entry name" value="Glycoside hydrolase, family 3, N-terminal domain"/>
    <property type="match status" value="1"/>
</dbReference>
<evidence type="ECO:0000256" key="1">
    <source>
        <dbReference type="ARBA" id="ARBA00005336"/>
    </source>
</evidence>
<feature type="chain" id="PRO_5015912459" description="Beta-D-glucoside glucohydrolase" evidence="9">
    <location>
        <begin position="26"/>
        <end position="760"/>
    </location>
</feature>
<evidence type="ECO:0000256" key="3">
    <source>
        <dbReference type="ARBA" id="ARBA00023277"/>
    </source>
</evidence>
<evidence type="ECO:0000256" key="4">
    <source>
        <dbReference type="ARBA" id="ARBA00023295"/>
    </source>
</evidence>
<comment type="caution">
    <text evidence="11">The sequence shown here is derived from an EMBL/GenBank/DDBJ whole genome shotgun (WGS) entry which is preliminary data.</text>
</comment>
<dbReference type="Gene3D" id="3.40.50.1700">
    <property type="entry name" value="Glycoside hydrolase family 3 C-terminal domain"/>
    <property type="match status" value="1"/>
</dbReference>
<dbReference type="Pfam" id="PF01915">
    <property type="entry name" value="Glyco_hydro_3_C"/>
    <property type="match status" value="1"/>
</dbReference>
<dbReference type="InterPro" id="IPR036962">
    <property type="entry name" value="Glyco_hydro_3_N_sf"/>
</dbReference>
<dbReference type="FunFam" id="3.20.20.300:FF:000005">
    <property type="entry name" value="Periplasmic beta-glucosidase"/>
    <property type="match status" value="1"/>
</dbReference>
<keyword evidence="2 8" id="KW-0378">Hydrolase</keyword>
<dbReference type="PANTHER" id="PTHR42715">
    <property type="entry name" value="BETA-GLUCOSIDASE"/>
    <property type="match status" value="1"/>
</dbReference>
<dbReference type="SUPFAM" id="SSF51445">
    <property type="entry name" value="(Trans)glycosidases"/>
    <property type="match status" value="1"/>
</dbReference>
<keyword evidence="12" id="KW-1185">Reference proteome</keyword>
<accession>A0A2V3TXR6</accession>
<dbReference type="RefSeq" id="WP_110377240.1">
    <property type="nucleotide sequence ID" value="NZ_JAHBRY010000002.1"/>
</dbReference>
<keyword evidence="3" id="KW-0119">Carbohydrate metabolism</keyword>
<dbReference type="Proteomes" id="UP000248021">
    <property type="component" value="Unassembled WGS sequence"/>
</dbReference>
<evidence type="ECO:0000256" key="7">
    <source>
        <dbReference type="ARBA" id="ARBA00032594"/>
    </source>
</evidence>
<organism evidence="11 12">
    <name type="scientific">Chelatococcus asaccharovorans</name>
    <dbReference type="NCBI Taxonomy" id="28210"/>
    <lineage>
        <taxon>Bacteria</taxon>
        <taxon>Pseudomonadati</taxon>
        <taxon>Pseudomonadota</taxon>
        <taxon>Alphaproteobacteria</taxon>
        <taxon>Hyphomicrobiales</taxon>
        <taxon>Chelatococcaceae</taxon>
        <taxon>Chelatococcus</taxon>
    </lineage>
</organism>
<feature type="signal peptide" evidence="9">
    <location>
        <begin position="1"/>
        <end position="25"/>
    </location>
</feature>
<evidence type="ECO:0000313" key="12">
    <source>
        <dbReference type="Proteomes" id="UP000248021"/>
    </source>
</evidence>
<dbReference type="PRINTS" id="PR00133">
    <property type="entry name" value="GLHYDRLASE3"/>
</dbReference>
<dbReference type="FunFam" id="2.60.40.10:FF:000495">
    <property type="entry name" value="Periplasmic beta-glucosidase"/>
    <property type="match status" value="1"/>
</dbReference>
<reference evidence="11 12" key="1">
    <citation type="submission" date="2018-05" db="EMBL/GenBank/DDBJ databases">
        <title>Genomic Encyclopedia of Type Strains, Phase IV (KMG-IV): sequencing the most valuable type-strain genomes for metagenomic binning, comparative biology and taxonomic classification.</title>
        <authorList>
            <person name="Goeker M."/>
        </authorList>
    </citation>
    <scope>NUCLEOTIDE SEQUENCE [LARGE SCALE GENOMIC DNA]</scope>
    <source>
        <strain evidence="11 12">DSM 6462</strain>
    </source>
</reference>
<dbReference type="AlphaFoldDB" id="A0A2V3TXR6"/>
<evidence type="ECO:0000313" key="11">
    <source>
        <dbReference type="EMBL" id="PXW53984.1"/>
    </source>
</evidence>
<dbReference type="EMBL" id="QJJK01000012">
    <property type="protein sequence ID" value="PXW53984.1"/>
    <property type="molecule type" value="Genomic_DNA"/>
</dbReference>
<protein>
    <recommendedName>
        <fullName evidence="7">Beta-D-glucoside glucohydrolase</fullName>
    </recommendedName>
    <alternativeName>
        <fullName evidence="5">Cellobiase</fullName>
    </alternativeName>
    <alternativeName>
        <fullName evidence="6">Gentiobiase</fullName>
    </alternativeName>
</protein>
<dbReference type="SUPFAM" id="SSF52279">
    <property type="entry name" value="Beta-D-glucan exohydrolase, C-terminal domain"/>
    <property type="match status" value="1"/>
</dbReference>
<comment type="similarity">
    <text evidence="1 8">Belongs to the glycosyl hydrolase 3 family.</text>
</comment>
<dbReference type="Pfam" id="PF14310">
    <property type="entry name" value="Fn3-like"/>
    <property type="match status" value="1"/>
</dbReference>
<keyword evidence="4 8" id="KW-0326">Glycosidase</keyword>
<dbReference type="InterPro" id="IPR002772">
    <property type="entry name" value="Glyco_hydro_3_C"/>
</dbReference>
<dbReference type="PANTHER" id="PTHR42715:SF10">
    <property type="entry name" value="BETA-GLUCOSIDASE"/>
    <property type="match status" value="1"/>
</dbReference>
<evidence type="ECO:0000256" key="6">
    <source>
        <dbReference type="ARBA" id="ARBA00032194"/>
    </source>
</evidence>
<evidence type="ECO:0000256" key="9">
    <source>
        <dbReference type="SAM" id="SignalP"/>
    </source>
</evidence>
<dbReference type="GO" id="GO:0005975">
    <property type="term" value="P:carbohydrate metabolic process"/>
    <property type="evidence" value="ECO:0007669"/>
    <property type="project" value="InterPro"/>
</dbReference>
<dbReference type="Pfam" id="PF00933">
    <property type="entry name" value="Glyco_hydro_3"/>
    <property type="match status" value="1"/>
</dbReference>
<evidence type="ECO:0000256" key="8">
    <source>
        <dbReference type="RuleBase" id="RU361161"/>
    </source>
</evidence>
<dbReference type="InterPro" id="IPR013783">
    <property type="entry name" value="Ig-like_fold"/>
</dbReference>
<dbReference type="SMART" id="SM01217">
    <property type="entry name" value="Fn3_like"/>
    <property type="match status" value="1"/>
</dbReference>
<dbReference type="InterPro" id="IPR026891">
    <property type="entry name" value="Fn3-like"/>
</dbReference>
<dbReference type="InterPro" id="IPR017853">
    <property type="entry name" value="GH"/>
</dbReference>
<evidence type="ECO:0000256" key="2">
    <source>
        <dbReference type="ARBA" id="ARBA00022801"/>
    </source>
</evidence>
<dbReference type="PROSITE" id="PS00775">
    <property type="entry name" value="GLYCOSYL_HYDROL_F3"/>
    <property type="match status" value="1"/>
</dbReference>
<evidence type="ECO:0000259" key="10">
    <source>
        <dbReference type="SMART" id="SM01217"/>
    </source>
</evidence>
<evidence type="ECO:0000256" key="5">
    <source>
        <dbReference type="ARBA" id="ARBA00031448"/>
    </source>
</evidence>
<keyword evidence="9" id="KW-0732">Signal</keyword>
<feature type="domain" description="Fibronectin type III-like" evidence="10">
    <location>
        <begin position="679"/>
        <end position="748"/>
    </location>
</feature>